<keyword evidence="6" id="KW-0862">Zinc</keyword>
<organism evidence="11 12">
    <name type="scientific">Segatella buccae</name>
    <dbReference type="NCBI Taxonomy" id="28126"/>
    <lineage>
        <taxon>Bacteria</taxon>
        <taxon>Pseudomonadati</taxon>
        <taxon>Bacteroidota</taxon>
        <taxon>Bacteroidia</taxon>
        <taxon>Bacteroidales</taxon>
        <taxon>Prevotellaceae</taxon>
        <taxon>Segatella</taxon>
    </lineage>
</organism>
<comment type="catalytic activity">
    <reaction evidence="1">
        <text>inosine + phosphate = alpha-D-ribose 1-phosphate + hypoxanthine</text>
        <dbReference type="Rhea" id="RHEA:27646"/>
        <dbReference type="ChEBI" id="CHEBI:17368"/>
        <dbReference type="ChEBI" id="CHEBI:17596"/>
        <dbReference type="ChEBI" id="CHEBI:43474"/>
        <dbReference type="ChEBI" id="CHEBI:57720"/>
        <dbReference type="EC" id="2.4.2.1"/>
    </reaction>
    <physiologicalReaction direction="left-to-right" evidence="1">
        <dbReference type="Rhea" id="RHEA:27647"/>
    </physiologicalReaction>
</comment>
<dbReference type="GO" id="GO:0017061">
    <property type="term" value="F:S-methyl-5-thioadenosine phosphorylase activity"/>
    <property type="evidence" value="ECO:0007669"/>
    <property type="project" value="UniProtKB-EC"/>
</dbReference>
<dbReference type="RefSeq" id="WP_115154004.1">
    <property type="nucleotide sequence ID" value="NZ_DBFWLE010000027.1"/>
</dbReference>
<keyword evidence="3" id="KW-0808">Transferase</keyword>
<evidence type="ECO:0000256" key="9">
    <source>
        <dbReference type="ARBA" id="ARBA00049893"/>
    </source>
</evidence>
<comment type="caution">
    <text evidence="11">The sequence shown here is derived from an EMBL/GenBank/DDBJ whole genome shotgun (WGS) entry which is preliminary data.</text>
</comment>
<dbReference type="InterPro" id="IPR011324">
    <property type="entry name" value="Cytotoxic_necrot_fac-like_cat"/>
</dbReference>
<proteinExistence type="inferred from homology"/>
<dbReference type="Proteomes" id="UP000255283">
    <property type="component" value="Unassembled WGS sequence"/>
</dbReference>
<dbReference type="Pfam" id="PF02578">
    <property type="entry name" value="Cu-oxidase_4"/>
    <property type="match status" value="1"/>
</dbReference>
<dbReference type="PANTHER" id="PTHR30616">
    <property type="entry name" value="UNCHARACTERIZED PROTEIN YFIH"/>
    <property type="match status" value="1"/>
</dbReference>
<gene>
    <name evidence="11" type="primary">yfiH</name>
    <name evidence="11" type="ORF">NCTC13063_01996</name>
</gene>
<dbReference type="Gene3D" id="3.60.140.10">
    <property type="entry name" value="CNF1/YfiH-like putative cysteine hydrolases"/>
    <property type="match status" value="1"/>
</dbReference>
<evidence type="ECO:0000256" key="5">
    <source>
        <dbReference type="ARBA" id="ARBA00022801"/>
    </source>
</evidence>
<accession>A0AAQ1UJE4</accession>
<comment type="catalytic activity">
    <reaction evidence="9">
        <text>S-methyl-5'-thioadenosine + phosphate = 5-(methylsulfanyl)-alpha-D-ribose 1-phosphate + adenine</text>
        <dbReference type="Rhea" id="RHEA:11852"/>
        <dbReference type="ChEBI" id="CHEBI:16708"/>
        <dbReference type="ChEBI" id="CHEBI:17509"/>
        <dbReference type="ChEBI" id="CHEBI:43474"/>
        <dbReference type="ChEBI" id="CHEBI:58533"/>
        <dbReference type="EC" id="2.4.2.28"/>
    </reaction>
    <physiologicalReaction direction="left-to-right" evidence="9">
        <dbReference type="Rhea" id="RHEA:11853"/>
    </physiologicalReaction>
</comment>
<dbReference type="AlphaFoldDB" id="A0AAQ1UJE4"/>
<name>A0AAQ1UJE4_9BACT</name>
<evidence type="ECO:0000256" key="10">
    <source>
        <dbReference type="RuleBase" id="RU361274"/>
    </source>
</evidence>
<evidence type="ECO:0000313" key="12">
    <source>
        <dbReference type="Proteomes" id="UP000255283"/>
    </source>
</evidence>
<evidence type="ECO:0000256" key="6">
    <source>
        <dbReference type="ARBA" id="ARBA00022833"/>
    </source>
</evidence>
<evidence type="ECO:0000256" key="4">
    <source>
        <dbReference type="ARBA" id="ARBA00022723"/>
    </source>
</evidence>
<comment type="catalytic activity">
    <reaction evidence="7">
        <text>adenosine + H2O + H(+) = inosine + NH4(+)</text>
        <dbReference type="Rhea" id="RHEA:24408"/>
        <dbReference type="ChEBI" id="CHEBI:15377"/>
        <dbReference type="ChEBI" id="CHEBI:15378"/>
        <dbReference type="ChEBI" id="CHEBI:16335"/>
        <dbReference type="ChEBI" id="CHEBI:17596"/>
        <dbReference type="ChEBI" id="CHEBI:28938"/>
        <dbReference type="EC" id="3.5.4.4"/>
    </reaction>
    <physiologicalReaction direction="left-to-right" evidence="7">
        <dbReference type="Rhea" id="RHEA:24409"/>
    </physiologicalReaction>
</comment>
<dbReference type="InterPro" id="IPR003730">
    <property type="entry name" value="Cu_polyphenol_OxRdtase"/>
</dbReference>
<evidence type="ECO:0000256" key="1">
    <source>
        <dbReference type="ARBA" id="ARBA00000553"/>
    </source>
</evidence>
<dbReference type="InterPro" id="IPR038371">
    <property type="entry name" value="Cu_polyphenol_OxRdtase_sf"/>
</dbReference>
<comment type="similarity">
    <text evidence="2 10">Belongs to the purine nucleoside phosphorylase YfiH/LACC1 family.</text>
</comment>
<keyword evidence="5" id="KW-0378">Hydrolase</keyword>
<dbReference type="CDD" id="cd16833">
    <property type="entry name" value="YfiH"/>
    <property type="match status" value="1"/>
</dbReference>
<evidence type="ECO:0000256" key="2">
    <source>
        <dbReference type="ARBA" id="ARBA00007353"/>
    </source>
</evidence>
<dbReference type="GO" id="GO:0005507">
    <property type="term" value="F:copper ion binding"/>
    <property type="evidence" value="ECO:0007669"/>
    <property type="project" value="TreeGrafter"/>
</dbReference>
<dbReference type="EMBL" id="UGTJ01000001">
    <property type="protein sequence ID" value="SUB80700.1"/>
    <property type="molecule type" value="Genomic_DNA"/>
</dbReference>
<comment type="catalytic activity">
    <reaction evidence="8">
        <text>adenosine + phosphate = alpha-D-ribose 1-phosphate + adenine</text>
        <dbReference type="Rhea" id="RHEA:27642"/>
        <dbReference type="ChEBI" id="CHEBI:16335"/>
        <dbReference type="ChEBI" id="CHEBI:16708"/>
        <dbReference type="ChEBI" id="CHEBI:43474"/>
        <dbReference type="ChEBI" id="CHEBI:57720"/>
        <dbReference type="EC" id="2.4.2.1"/>
    </reaction>
    <physiologicalReaction direction="left-to-right" evidence="8">
        <dbReference type="Rhea" id="RHEA:27643"/>
    </physiologicalReaction>
</comment>
<reference evidence="11 12" key="1">
    <citation type="submission" date="2018-06" db="EMBL/GenBank/DDBJ databases">
        <authorList>
            <consortium name="Pathogen Informatics"/>
            <person name="Doyle S."/>
        </authorList>
    </citation>
    <scope>NUCLEOTIDE SEQUENCE [LARGE SCALE GENOMIC DNA]</scope>
    <source>
        <strain evidence="11 12">NCTC13063</strain>
    </source>
</reference>
<sequence length="259" mass="28677">MNPPVLKYYEVADRVSAFSTTRKGGVSCGCYGGFNVNAFCGDDETHVTANRRLLAKELGVAEDRLIIPHQTHGIESRMIAEEFFGLPGRVRQMLLEGIDCVMTDVPGVCIGVSTADCIPLLFYDRAHHAAAAVHAGWRGTLNKIAHKAVVEMYHCFKTVPQDVVAVIGPGISLANFEVGQEVYEQFAQLGNDMERIAKMYDKWHIDLPECNRLQLVEAGVPERQILSAGICTYDHCDEFFSARRLGIESGRIYTGIVLR</sequence>
<dbReference type="SUPFAM" id="SSF64438">
    <property type="entry name" value="CNF1/YfiH-like putative cysteine hydrolases"/>
    <property type="match status" value="1"/>
</dbReference>
<evidence type="ECO:0000256" key="3">
    <source>
        <dbReference type="ARBA" id="ARBA00022679"/>
    </source>
</evidence>
<evidence type="ECO:0000256" key="8">
    <source>
        <dbReference type="ARBA" id="ARBA00048968"/>
    </source>
</evidence>
<evidence type="ECO:0000313" key="11">
    <source>
        <dbReference type="EMBL" id="SUB80700.1"/>
    </source>
</evidence>
<dbReference type="PANTHER" id="PTHR30616:SF2">
    <property type="entry name" value="PURINE NUCLEOSIDE PHOSPHORYLASE LACC1"/>
    <property type="match status" value="1"/>
</dbReference>
<protein>
    <recommendedName>
        <fullName evidence="10">Purine nucleoside phosphorylase</fullName>
    </recommendedName>
</protein>
<keyword evidence="4" id="KW-0479">Metal-binding</keyword>
<evidence type="ECO:0000256" key="7">
    <source>
        <dbReference type="ARBA" id="ARBA00047989"/>
    </source>
</evidence>
<dbReference type="GO" id="GO:0016787">
    <property type="term" value="F:hydrolase activity"/>
    <property type="evidence" value="ECO:0007669"/>
    <property type="project" value="UniProtKB-KW"/>
</dbReference>
<dbReference type="NCBIfam" id="TIGR00726">
    <property type="entry name" value="peptidoglycan editing factor PgeF"/>
    <property type="match status" value="1"/>
</dbReference>